<dbReference type="AlphaFoldDB" id="A0A328U9A3"/>
<comment type="similarity">
    <text evidence="2">Belongs to the glycosyl hydrolase 25 family.</text>
</comment>
<organism evidence="4 5">
    <name type="scientific">Hydrogeniiclostridium mannosilyticum</name>
    <dbReference type="NCBI Taxonomy" id="2764322"/>
    <lineage>
        <taxon>Bacteria</taxon>
        <taxon>Bacillati</taxon>
        <taxon>Bacillota</taxon>
        <taxon>Clostridia</taxon>
        <taxon>Eubacteriales</taxon>
        <taxon>Acutalibacteraceae</taxon>
        <taxon>Hydrogeniiclostridium</taxon>
    </lineage>
</organism>
<feature type="compositionally biased region" description="Basic and acidic residues" evidence="3">
    <location>
        <begin position="89"/>
        <end position="98"/>
    </location>
</feature>
<feature type="compositionally biased region" description="Low complexity" evidence="3">
    <location>
        <begin position="135"/>
        <end position="152"/>
    </location>
</feature>
<dbReference type="PANTHER" id="PTHR34135:SF2">
    <property type="entry name" value="LYSOZYME"/>
    <property type="match status" value="1"/>
</dbReference>
<dbReference type="InterPro" id="IPR042229">
    <property type="entry name" value="Listeria/Bacterioides_rpt_sf"/>
</dbReference>
<feature type="compositionally biased region" description="Polar residues" evidence="3">
    <location>
        <begin position="99"/>
        <end position="110"/>
    </location>
</feature>
<accession>A0A328U9A3</accession>
<dbReference type="InterPro" id="IPR002053">
    <property type="entry name" value="Glyco_hydro_25"/>
</dbReference>
<evidence type="ECO:0000256" key="1">
    <source>
        <dbReference type="ARBA" id="ARBA00004196"/>
    </source>
</evidence>
<dbReference type="Gene3D" id="3.20.20.80">
    <property type="entry name" value="Glycosidases"/>
    <property type="match status" value="1"/>
</dbReference>
<dbReference type="GO" id="GO:0030313">
    <property type="term" value="C:cell envelope"/>
    <property type="evidence" value="ECO:0007669"/>
    <property type="project" value="UniProtKB-SubCell"/>
</dbReference>
<dbReference type="Gene3D" id="2.60.40.4270">
    <property type="entry name" value="Listeria-Bacteroides repeat domain"/>
    <property type="match status" value="2"/>
</dbReference>
<name>A0A328U9A3_9FIRM</name>
<evidence type="ECO:0000313" key="5">
    <source>
        <dbReference type="Proteomes" id="UP000249377"/>
    </source>
</evidence>
<proteinExistence type="inferred from homology"/>
<dbReference type="GO" id="GO:0009253">
    <property type="term" value="P:peptidoglycan catabolic process"/>
    <property type="evidence" value="ECO:0007669"/>
    <property type="project" value="InterPro"/>
</dbReference>
<feature type="compositionally biased region" description="Low complexity" evidence="3">
    <location>
        <begin position="52"/>
        <end position="75"/>
    </location>
</feature>
<dbReference type="RefSeq" id="WP_112333559.1">
    <property type="nucleotide sequence ID" value="NZ_QLYR01000012.1"/>
</dbReference>
<dbReference type="GO" id="GO:0016052">
    <property type="term" value="P:carbohydrate catabolic process"/>
    <property type="evidence" value="ECO:0007669"/>
    <property type="project" value="TreeGrafter"/>
</dbReference>
<dbReference type="Proteomes" id="UP000249377">
    <property type="component" value="Unassembled WGS sequence"/>
</dbReference>
<dbReference type="Pfam" id="PF09479">
    <property type="entry name" value="Flg_new"/>
    <property type="match status" value="2"/>
</dbReference>
<evidence type="ECO:0008006" key="6">
    <source>
        <dbReference type="Google" id="ProtNLM"/>
    </source>
</evidence>
<dbReference type="Pfam" id="PF01183">
    <property type="entry name" value="Glyco_hydro_25"/>
    <property type="match status" value="1"/>
</dbReference>
<comment type="caution">
    <text evidence="4">The sequence shown here is derived from an EMBL/GenBank/DDBJ whole genome shotgun (WGS) entry which is preliminary data.</text>
</comment>
<dbReference type="CDD" id="cd06414">
    <property type="entry name" value="GH25_LytC-like"/>
    <property type="match status" value="1"/>
</dbReference>
<keyword evidence="5" id="KW-1185">Reference proteome</keyword>
<dbReference type="PANTHER" id="PTHR34135">
    <property type="entry name" value="LYSOZYME"/>
    <property type="match status" value="1"/>
</dbReference>
<dbReference type="SUPFAM" id="SSF51445">
    <property type="entry name" value="(Trans)glycosidases"/>
    <property type="match status" value="1"/>
</dbReference>
<gene>
    <name evidence="4" type="ORF">DPQ25_12745</name>
</gene>
<dbReference type="GO" id="GO:0003796">
    <property type="term" value="F:lysozyme activity"/>
    <property type="evidence" value="ECO:0007669"/>
    <property type="project" value="InterPro"/>
</dbReference>
<feature type="region of interest" description="Disordered" evidence="3">
    <location>
        <begin position="52"/>
        <end position="171"/>
    </location>
</feature>
<evidence type="ECO:0000256" key="3">
    <source>
        <dbReference type="SAM" id="MobiDB-lite"/>
    </source>
</evidence>
<dbReference type="NCBIfam" id="TIGR02543">
    <property type="entry name" value="List_Bact_rpt"/>
    <property type="match status" value="2"/>
</dbReference>
<evidence type="ECO:0000256" key="2">
    <source>
        <dbReference type="ARBA" id="ARBA00010646"/>
    </source>
</evidence>
<dbReference type="EMBL" id="QLYR01000012">
    <property type="protein sequence ID" value="RAQ22498.1"/>
    <property type="molecule type" value="Genomic_DNA"/>
</dbReference>
<dbReference type="InterPro" id="IPR013378">
    <property type="entry name" value="InlB-like_B-rpt"/>
</dbReference>
<comment type="subcellular location">
    <subcellularLocation>
        <location evidence="1">Cell envelope</location>
    </subcellularLocation>
</comment>
<evidence type="ECO:0000313" key="4">
    <source>
        <dbReference type="EMBL" id="RAQ22498.1"/>
    </source>
</evidence>
<dbReference type="PROSITE" id="PS51904">
    <property type="entry name" value="GLYCOSYL_HYDROL_F25_2"/>
    <property type="match status" value="1"/>
</dbReference>
<sequence>MGRKMLSIRAIKAVAGCLAGILLTLPMAGLSSLSSSAEETFSTVFSGVVLSHESSAPSSTPSSSDASSDIASAESVLSTSEASSAPAENDYKKIEIKSETQVAGKNSATAQKEDPMNHKNNMGSGGVNDDSNRQPEGSSPSSGSSSSSSSSVPLPPSPSEEEDGTLSPLPPQEIISTRLVYGIDISYYNRVTNWKAVKDSGIEFVMIRVGYRGYGTGVLVLDDQFENNIKGAKAAGLKVGAYFFSQALNEAEAREEAAFMLKYLSKYSLDFPVAYDMENFDPNYRTYSLNGNRTQITNNAIAFCEVVKNAGYTPMVYYGSGNLNNFDTNLLSSRYKIWFARYPSYWDENTKLNYNGHYDIWQYTSEGSVPGIAGNVDKNVMYVDTVTYRYYLTYHANGGVNAPVHSTAYDKGASVSVAGPGSMSREGYTFTGWNTKPDGSGTKYAAGSTYTNITGSVILYAQWQKLEQVGILYDANGGQNAPVDAKHYYAGGSVPVLDAGNMNREGYVFTGWNTKPDGSGSSYAPGSNIQGMKTSLTLYAQWKKMASSGGQPE</sequence>
<reference evidence="4 5" key="1">
    <citation type="submission" date="2018-06" db="EMBL/GenBank/DDBJ databases">
        <title>Noncontiguous genome sequence of Ruminococcaceae bacterium ASD2818.</title>
        <authorList>
            <person name="Chaplin A.V."/>
            <person name="Sokolova S.R."/>
            <person name="Kochetkova T.O."/>
            <person name="Goltsov A.Y."/>
            <person name="Trofimov D.Y."/>
            <person name="Efimov B.A."/>
        </authorList>
    </citation>
    <scope>NUCLEOTIDE SEQUENCE [LARGE SCALE GENOMIC DNA]</scope>
    <source>
        <strain evidence="4 5">ASD2818</strain>
    </source>
</reference>
<dbReference type="InterPro" id="IPR017853">
    <property type="entry name" value="GH"/>
</dbReference>
<dbReference type="GO" id="GO:0016998">
    <property type="term" value="P:cell wall macromolecule catabolic process"/>
    <property type="evidence" value="ECO:0007669"/>
    <property type="project" value="InterPro"/>
</dbReference>
<protein>
    <recommendedName>
        <fullName evidence="6">Glycoside hydrolase</fullName>
    </recommendedName>
</protein>